<dbReference type="Proteomes" id="UP000467840">
    <property type="component" value="Chromosome 14"/>
</dbReference>
<keyword evidence="3" id="KW-0221">Differentiation</keyword>
<evidence type="ECO:0000256" key="5">
    <source>
        <dbReference type="ARBA" id="ARBA00023089"/>
    </source>
</evidence>
<keyword evidence="5" id="KW-0287">Flowering</keyword>
<dbReference type="InterPro" id="IPR056860">
    <property type="entry name" value="LAMB4_dom"/>
</dbReference>
<evidence type="ECO:0000259" key="7">
    <source>
        <dbReference type="Pfam" id="PF24999"/>
    </source>
</evidence>
<evidence type="ECO:0000256" key="6">
    <source>
        <dbReference type="SAM" id="Coils"/>
    </source>
</evidence>
<evidence type="ECO:0000313" key="9">
    <source>
        <dbReference type="Proteomes" id="UP000467840"/>
    </source>
</evidence>
<dbReference type="Pfam" id="PF24999">
    <property type="entry name" value="LAMB4"/>
    <property type="match status" value="1"/>
</dbReference>
<dbReference type="EMBL" id="JAAGAX010000006">
    <property type="protein sequence ID" value="KAF2310372.1"/>
    <property type="molecule type" value="Genomic_DNA"/>
</dbReference>
<dbReference type="AlphaFoldDB" id="A0A6A6M9J4"/>
<proteinExistence type="inferred from homology"/>
<keyword evidence="4 6" id="KW-0175">Coiled coil</keyword>
<reference evidence="8 9" key="1">
    <citation type="journal article" date="2020" name="Mol. Plant">
        <title>The Chromosome-Based Rubber Tree Genome Provides New Insights into Spurge Genome Evolution and Rubber Biosynthesis.</title>
        <authorList>
            <person name="Liu J."/>
            <person name="Shi C."/>
            <person name="Shi C.C."/>
            <person name="Li W."/>
            <person name="Zhang Q.J."/>
            <person name="Zhang Y."/>
            <person name="Li K."/>
            <person name="Lu H.F."/>
            <person name="Shi C."/>
            <person name="Zhu S.T."/>
            <person name="Xiao Z.Y."/>
            <person name="Nan H."/>
            <person name="Yue Y."/>
            <person name="Zhu X.G."/>
            <person name="Wu Y."/>
            <person name="Hong X.N."/>
            <person name="Fan G.Y."/>
            <person name="Tong Y."/>
            <person name="Zhang D."/>
            <person name="Mao C.L."/>
            <person name="Liu Y.L."/>
            <person name="Hao S.J."/>
            <person name="Liu W.Q."/>
            <person name="Lv M.Q."/>
            <person name="Zhang H.B."/>
            <person name="Liu Y."/>
            <person name="Hu-Tang G.R."/>
            <person name="Wang J.P."/>
            <person name="Wang J.H."/>
            <person name="Sun Y.H."/>
            <person name="Ni S.B."/>
            <person name="Chen W.B."/>
            <person name="Zhang X.C."/>
            <person name="Jiao Y.N."/>
            <person name="Eichler E.E."/>
            <person name="Li G.H."/>
            <person name="Liu X."/>
            <person name="Gao L.Z."/>
        </authorList>
    </citation>
    <scope>NUCLEOTIDE SEQUENCE [LARGE SCALE GENOMIC DNA]</scope>
    <source>
        <strain evidence="9">cv. GT1</strain>
        <tissue evidence="8">Leaf</tissue>
    </source>
</reference>
<protein>
    <recommendedName>
        <fullName evidence="7">Laminin subunit beta-4-like alpha-helical domain-containing protein</fullName>
    </recommendedName>
</protein>
<comment type="similarity">
    <text evidence="1">Belongs to the FLX family.</text>
</comment>
<dbReference type="GO" id="GO:0030154">
    <property type="term" value="P:cell differentiation"/>
    <property type="evidence" value="ECO:0007669"/>
    <property type="project" value="UniProtKB-KW"/>
</dbReference>
<feature type="coiled-coil region" evidence="6">
    <location>
        <begin position="10"/>
        <end position="88"/>
    </location>
</feature>
<gene>
    <name evidence="8" type="ORF">GH714_008184</name>
</gene>
<dbReference type="GO" id="GO:0009908">
    <property type="term" value="P:flower development"/>
    <property type="evidence" value="ECO:0007669"/>
    <property type="project" value="UniProtKB-KW"/>
</dbReference>
<keyword evidence="9" id="KW-1185">Reference proteome</keyword>
<sequence>MEAQSLVKAGQELTTQIQKASQELQKARTDVKTVPDLHAELDNLRHEHKRLRCKHRKGGTTAAAEENLIGMAREVEKLHAEVLNAEKKARASNTYGSGFVTPDPSYPAPVHGGGVYVDAYGRPLVQMSVGPLVNSAAITGAIGGTAVSSAGGVAVWGGPYAPSFSQK</sequence>
<dbReference type="InterPro" id="IPR040353">
    <property type="entry name" value="FLX/FLX-like"/>
</dbReference>
<evidence type="ECO:0000256" key="3">
    <source>
        <dbReference type="ARBA" id="ARBA00022782"/>
    </source>
</evidence>
<evidence type="ECO:0000256" key="1">
    <source>
        <dbReference type="ARBA" id="ARBA00005405"/>
    </source>
</evidence>
<feature type="domain" description="Laminin subunit beta-4-like alpha-helical" evidence="7">
    <location>
        <begin position="3"/>
        <end position="60"/>
    </location>
</feature>
<organism evidence="8 9">
    <name type="scientific">Hevea brasiliensis</name>
    <name type="common">Para rubber tree</name>
    <name type="synonym">Siphonia brasiliensis</name>
    <dbReference type="NCBI Taxonomy" id="3981"/>
    <lineage>
        <taxon>Eukaryota</taxon>
        <taxon>Viridiplantae</taxon>
        <taxon>Streptophyta</taxon>
        <taxon>Embryophyta</taxon>
        <taxon>Tracheophyta</taxon>
        <taxon>Spermatophyta</taxon>
        <taxon>Magnoliopsida</taxon>
        <taxon>eudicotyledons</taxon>
        <taxon>Gunneridae</taxon>
        <taxon>Pentapetalae</taxon>
        <taxon>rosids</taxon>
        <taxon>fabids</taxon>
        <taxon>Malpighiales</taxon>
        <taxon>Euphorbiaceae</taxon>
        <taxon>Crotonoideae</taxon>
        <taxon>Micrandreae</taxon>
        <taxon>Hevea</taxon>
    </lineage>
</organism>
<keyword evidence="2" id="KW-0217">Developmental protein</keyword>
<name>A0A6A6M9J4_HEVBR</name>
<evidence type="ECO:0000256" key="4">
    <source>
        <dbReference type="ARBA" id="ARBA00023054"/>
    </source>
</evidence>
<evidence type="ECO:0000313" key="8">
    <source>
        <dbReference type="EMBL" id="KAF2310372.1"/>
    </source>
</evidence>
<comment type="caution">
    <text evidence="8">The sequence shown here is derived from an EMBL/GenBank/DDBJ whole genome shotgun (WGS) entry which is preliminary data.</text>
</comment>
<dbReference type="PANTHER" id="PTHR33405:SF18">
    <property type="entry name" value="PROTEIN FLX-LIKE 4"/>
    <property type="match status" value="1"/>
</dbReference>
<dbReference type="PANTHER" id="PTHR33405">
    <property type="entry name" value="PROTEIN FLX-LIKE 2"/>
    <property type="match status" value="1"/>
</dbReference>
<evidence type="ECO:0000256" key="2">
    <source>
        <dbReference type="ARBA" id="ARBA00022473"/>
    </source>
</evidence>
<accession>A0A6A6M9J4</accession>